<feature type="domain" description="DM" evidence="8">
    <location>
        <begin position="45"/>
        <end position="92"/>
    </location>
</feature>
<feature type="DNA-binding region" description="DM" evidence="6">
    <location>
        <begin position="45"/>
        <end position="92"/>
    </location>
</feature>
<evidence type="ECO:0000313" key="9">
    <source>
        <dbReference type="EMBL" id="CAK8675697.1"/>
    </source>
</evidence>
<dbReference type="Pfam" id="PF00751">
    <property type="entry name" value="DM"/>
    <property type="match status" value="1"/>
</dbReference>
<sequence length="550" mass="59652">MKATALHHIPSSPHDYGNLSQAVSNPAAAALLLRATDKYPRTPKCARCRNHGVVSALKGHKRYCRWKDCLCAKCTLIAERQRVMAAQVALRRQQAQEENNTRELQLLYGATQSFSPLNAQRIASIERSPKKDFIENEIHNKASSDPLSSSGAKRARYDDYISNDCNGSYGFVSSSPVHQQQPHLDNSSAKSVHSDSDQNGDTERKSDVTRSPRSDDPRKSPPFGMSENSSPAYNESRYSPEKPHASQGPALDIDESPEKHSLLSRTDSADQASDVTENQLYDSSQLTQTQNQDATSGGFEMLCRVFPKHNASQLSSILKNCNGDVVKAIQKVLKFEDKIAKTSPHLGSPRDNATNSHVQLNYTRDNARDPINLSQQSAGSCNTSPHPTIDGDAISPGTPPIGDLSQAYKFQQGSMGAPALDARTAFYPFVNGSLAGNSFSAHTAGKIPATNFNGAFKLGQFSNSSIRSRYPLPGQMPMSCLGNLSPFPSSYGQHPAIRGLFGGVSPYGSSSFMPSLTAAAAAGIRPAATDDHKFSDFMRFMSVASFNKDK</sequence>
<accession>A0ABP0FBT3</accession>
<evidence type="ECO:0000256" key="2">
    <source>
        <dbReference type="ARBA" id="ARBA00022723"/>
    </source>
</evidence>
<comment type="similarity">
    <text evidence="1">Belongs to the DMRT family.</text>
</comment>
<dbReference type="PANTHER" id="PTHR12322">
    <property type="entry name" value="DOUBLESEX AND MAB-3 RELATED TRANSCRIPTION FACTOR DMRT"/>
    <property type="match status" value="1"/>
</dbReference>
<dbReference type="PROSITE" id="PS40000">
    <property type="entry name" value="DM_1"/>
    <property type="match status" value="1"/>
</dbReference>
<keyword evidence="2 6" id="KW-0479">Metal-binding</keyword>
<dbReference type="Proteomes" id="UP001642483">
    <property type="component" value="Unassembled WGS sequence"/>
</dbReference>
<keyword evidence="10" id="KW-1185">Reference proteome</keyword>
<gene>
    <name evidence="9" type="ORF">CVLEPA_LOCUS5243</name>
</gene>
<dbReference type="SMART" id="SM00301">
    <property type="entry name" value="DM"/>
    <property type="match status" value="1"/>
</dbReference>
<feature type="compositionally biased region" description="Polar residues" evidence="7">
    <location>
        <begin position="226"/>
        <end position="237"/>
    </location>
</feature>
<evidence type="ECO:0000256" key="4">
    <source>
        <dbReference type="ARBA" id="ARBA00023125"/>
    </source>
</evidence>
<dbReference type="EMBL" id="CAWYQH010000024">
    <property type="protein sequence ID" value="CAK8675697.1"/>
    <property type="molecule type" value="Genomic_DNA"/>
</dbReference>
<dbReference type="PROSITE" id="PS50809">
    <property type="entry name" value="DM_2"/>
    <property type="match status" value="1"/>
</dbReference>
<keyword evidence="4 6" id="KW-0238">DNA-binding</keyword>
<feature type="compositionally biased region" description="Basic and acidic residues" evidence="7">
    <location>
        <begin position="192"/>
        <end position="219"/>
    </location>
</feature>
<evidence type="ECO:0000256" key="1">
    <source>
        <dbReference type="ARBA" id="ARBA00006834"/>
    </source>
</evidence>
<comment type="subcellular location">
    <subcellularLocation>
        <location evidence="6">Nucleus</location>
    </subcellularLocation>
</comment>
<evidence type="ECO:0000313" key="10">
    <source>
        <dbReference type="Proteomes" id="UP001642483"/>
    </source>
</evidence>
<feature type="region of interest" description="Disordered" evidence="7">
    <location>
        <begin position="171"/>
        <end position="293"/>
    </location>
</feature>
<keyword evidence="5 6" id="KW-0539">Nucleus</keyword>
<reference evidence="9 10" key="1">
    <citation type="submission" date="2024-02" db="EMBL/GenBank/DDBJ databases">
        <authorList>
            <person name="Daric V."/>
            <person name="Darras S."/>
        </authorList>
    </citation>
    <scope>NUCLEOTIDE SEQUENCE [LARGE SCALE GENOMIC DNA]</scope>
</reference>
<evidence type="ECO:0000256" key="3">
    <source>
        <dbReference type="ARBA" id="ARBA00022833"/>
    </source>
</evidence>
<organism evidence="9 10">
    <name type="scientific">Clavelina lepadiformis</name>
    <name type="common">Light-bulb sea squirt</name>
    <name type="synonym">Ascidia lepadiformis</name>
    <dbReference type="NCBI Taxonomy" id="159417"/>
    <lineage>
        <taxon>Eukaryota</taxon>
        <taxon>Metazoa</taxon>
        <taxon>Chordata</taxon>
        <taxon>Tunicata</taxon>
        <taxon>Ascidiacea</taxon>
        <taxon>Aplousobranchia</taxon>
        <taxon>Clavelinidae</taxon>
        <taxon>Clavelina</taxon>
    </lineage>
</organism>
<dbReference type="InterPro" id="IPR001275">
    <property type="entry name" value="DM_DNA-bd"/>
</dbReference>
<dbReference type="SUPFAM" id="SSF82927">
    <property type="entry name" value="Cysteine-rich DNA binding domain, (DM domain)"/>
    <property type="match status" value="1"/>
</dbReference>
<evidence type="ECO:0000259" key="8">
    <source>
        <dbReference type="PROSITE" id="PS50809"/>
    </source>
</evidence>
<feature type="compositionally biased region" description="Polar residues" evidence="7">
    <location>
        <begin position="263"/>
        <end position="293"/>
    </location>
</feature>
<evidence type="ECO:0000256" key="7">
    <source>
        <dbReference type="SAM" id="MobiDB-lite"/>
    </source>
</evidence>
<comment type="caution">
    <text evidence="9">The sequence shown here is derived from an EMBL/GenBank/DDBJ whole genome shotgun (WGS) entry which is preliminary data.</text>
</comment>
<feature type="compositionally biased region" description="Polar residues" evidence="7">
    <location>
        <begin position="171"/>
        <end position="191"/>
    </location>
</feature>
<dbReference type="Pfam" id="PF03474">
    <property type="entry name" value="DMA"/>
    <property type="match status" value="1"/>
</dbReference>
<protein>
    <recommendedName>
        <fullName evidence="8">DM domain-containing protein</fullName>
    </recommendedName>
</protein>
<dbReference type="InterPro" id="IPR005173">
    <property type="entry name" value="DMA"/>
</dbReference>
<evidence type="ECO:0000256" key="6">
    <source>
        <dbReference type="PROSITE-ProRule" id="PRU00070"/>
    </source>
</evidence>
<proteinExistence type="inferred from homology"/>
<dbReference type="InterPro" id="IPR036407">
    <property type="entry name" value="DM_DNA-bd_sf"/>
</dbReference>
<name>A0ABP0FBT3_CLALP</name>
<dbReference type="Gene3D" id="4.10.1040.10">
    <property type="entry name" value="DM DNA-binding domain"/>
    <property type="match status" value="1"/>
</dbReference>
<dbReference type="InterPro" id="IPR026607">
    <property type="entry name" value="DMRT"/>
</dbReference>
<evidence type="ECO:0000256" key="5">
    <source>
        <dbReference type="ARBA" id="ARBA00023242"/>
    </source>
</evidence>
<dbReference type="PANTHER" id="PTHR12322:SF116">
    <property type="entry name" value="DOUBLESEX-MAB RELATED 99B"/>
    <property type="match status" value="1"/>
</dbReference>
<keyword evidence="3 6" id="KW-0862">Zinc</keyword>